<evidence type="ECO:0000256" key="3">
    <source>
        <dbReference type="ARBA" id="ARBA00022806"/>
    </source>
</evidence>
<dbReference type="GO" id="GO:0016787">
    <property type="term" value="F:hydrolase activity"/>
    <property type="evidence" value="ECO:0007669"/>
    <property type="project" value="UniProtKB-UniRule"/>
</dbReference>
<organism evidence="8 9">
    <name type="scientific">Allonocardiopsis opalescens</name>
    <dbReference type="NCBI Taxonomy" id="1144618"/>
    <lineage>
        <taxon>Bacteria</taxon>
        <taxon>Bacillati</taxon>
        <taxon>Actinomycetota</taxon>
        <taxon>Actinomycetes</taxon>
        <taxon>Streptosporangiales</taxon>
        <taxon>Allonocardiopsis</taxon>
    </lineage>
</organism>
<dbReference type="GO" id="GO:0005524">
    <property type="term" value="F:ATP binding"/>
    <property type="evidence" value="ECO:0007669"/>
    <property type="project" value="UniProtKB-UniRule"/>
</dbReference>
<evidence type="ECO:0000313" key="8">
    <source>
        <dbReference type="EMBL" id="PRX97322.1"/>
    </source>
</evidence>
<evidence type="ECO:0000256" key="4">
    <source>
        <dbReference type="ARBA" id="ARBA00022840"/>
    </source>
</evidence>
<keyword evidence="2 5" id="KW-0378">Hydrolase</keyword>
<evidence type="ECO:0000259" key="7">
    <source>
        <dbReference type="PROSITE" id="PS51198"/>
    </source>
</evidence>
<feature type="region of interest" description="Disordered" evidence="6">
    <location>
        <begin position="1"/>
        <end position="43"/>
    </location>
</feature>
<dbReference type="GO" id="GO:0003677">
    <property type="term" value="F:DNA binding"/>
    <property type="evidence" value="ECO:0007669"/>
    <property type="project" value="InterPro"/>
</dbReference>
<dbReference type="InterPro" id="IPR000212">
    <property type="entry name" value="DNA_helicase_UvrD/REP"/>
</dbReference>
<evidence type="ECO:0000256" key="1">
    <source>
        <dbReference type="ARBA" id="ARBA00022741"/>
    </source>
</evidence>
<keyword evidence="3 5" id="KW-0347">Helicase</keyword>
<dbReference type="Gene3D" id="3.40.50.300">
    <property type="entry name" value="P-loop containing nucleotide triphosphate hydrolases"/>
    <property type="match status" value="2"/>
</dbReference>
<sequence>MRQVASTGRSEQSGDGGLNGDTDTSGSNGAAAPGAARGGADGARAAALREEQRYITRLYDRLDVVRERTAAELREVHARGGAGTRQALVEREVRSGEASRHLAQLSAVERGLCFGRIDHRAEGAEPGDTYYIGRIGLRDDDHERLLIDWRAPAARPFYAATPGSAGTLVRRRHLHTRERTVVGIDDEVFDLDGLSEQHRGTLVGEAALLSSLRQARTGRMSDVVATIQNEQDRVIRSGLSGVLVVQGGPGTGKTVAALHRAAYLLYTHRDTLQRRGVLVVGPNSTFLRYIGQVLPSLGETDVVLSTVGELFPGVRAQAVEAPAAAVVKGDLRMVELVRAAVRDRQRVPGGDLVVEADGMELTAERAACRRARDRARATRRPHNSARRRFVHDVLAALALDQARRLGRTMDEEDLQAAKAALWDEAPVRAAIDALWPPLSPQGLLTGLFADAGALARAASAAKLSDDERDLLARPPGAEWTTADAPLLAEAAELLGTDDASARAAERARARRRREEERYAEGVLELTGEIDEDAPELMRRADGLVTAEVLAARHRDEGGPRPTTAERAEADVAWAYGHVIVDEAQELSAMAWRAVMRRVPTRSLTVVGDIAQTGSAAGARSWGEMLDPYVRGRWREERLLVNYRTPAEIMRPAADVLRAVDPAQQPPEAVRDGEAEPVAVHIPPGELAERLPALVAAELGAVGGGRLAVITSAALRPAAAAALPGAAAGAGPDALDAPVALLTTVEAKGLEFDAVVVLDPAGILAESPKGGQDLYVAITRAMRRLTVVHPGELPAVLGRLAGRPPAAAGAPVTVAVDATAPGGGDGAG</sequence>
<dbReference type="PANTHER" id="PTHR11070">
    <property type="entry name" value="UVRD / RECB / PCRA DNA HELICASE FAMILY MEMBER"/>
    <property type="match status" value="1"/>
</dbReference>
<keyword evidence="9" id="KW-1185">Reference proteome</keyword>
<dbReference type="InterPro" id="IPR014016">
    <property type="entry name" value="UvrD-like_ATP-bd"/>
</dbReference>
<dbReference type="GO" id="GO:0043138">
    <property type="term" value="F:3'-5' DNA helicase activity"/>
    <property type="evidence" value="ECO:0007669"/>
    <property type="project" value="TreeGrafter"/>
</dbReference>
<feature type="binding site" evidence="5">
    <location>
        <begin position="247"/>
        <end position="254"/>
    </location>
    <ligand>
        <name>ATP</name>
        <dbReference type="ChEBI" id="CHEBI:30616"/>
    </ligand>
</feature>
<feature type="compositionally biased region" description="Polar residues" evidence="6">
    <location>
        <begin position="1"/>
        <end position="13"/>
    </location>
</feature>
<keyword evidence="1 5" id="KW-0547">Nucleotide-binding</keyword>
<evidence type="ECO:0000256" key="6">
    <source>
        <dbReference type="SAM" id="MobiDB-lite"/>
    </source>
</evidence>
<dbReference type="GO" id="GO:0000725">
    <property type="term" value="P:recombinational repair"/>
    <property type="evidence" value="ECO:0007669"/>
    <property type="project" value="TreeGrafter"/>
</dbReference>
<reference evidence="8 9" key="1">
    <citation type="submission" date="2018-03" db="EMBL/GenBank/DDBJ databases">
        <title>Genomic Encyclopedia of Archaeal and Bacterial Type Strains, Phase II (KMG-II): from individual species to whole genera.</title>
        <authorList>
            <person name="Goeker M."/>
        </authorList>
    </citation>
    <scope>NUCLEOTIDE SEQUENCE [LARGE SCALE GENOMIC DNA]</scope>
    <source>
        <strain evidence="8 9">DSM 45601</strain>
    </source>
</reference>
<accession>A0A2T0Q0J7</accession>
<evidence type="ECO:0000256" key="2">
    <source>
        <dbReference type="ARBA" id="ARBA00022801"/>
    </source>
</evidence>
<comment type="caution">
    <text evidence="8">The sequence shown here is derived from an EMBL/GenBank/DDBJ whole genome shotgun (WGS) entry which is preliminary data.</text>
</comment>
<dbReference type="InterPro" id="IPR027417">
    <property type="entry name" value="P-loop_NTPase"/>
</dbReference>
<dbReference type="SUPFAM" id="SSF52540">
    <property type="entry name" value="P-loop containing nucleoside triphosphate hydrolases"/>
    <property type="match status" value="1"/>
</dbReference>
<evidence type="ECO:0000256" key="5">
    <source>
        <dbReference type="PROSITE-ProRule" id="PRU00560"/>
    </source>
</evidence>
<feature type="domain" description="UvrD-like helicase ATP-binding" evidence="7">
    <location>
        <begin position="226"/>
        <end position="645"/>
    </location>
</feature>
<dbReference type="EMBL" id="PVZC01000006">
    <property type="protein sequence ID" value="PRX97322.1"/>
    <property type="molecule type" value="Genomic_DNA"/>
</dbReference>
<dbReference type="PANTHER" id="PTHR11070:SF45">
    <property type="entry name" value="DNA 3'-5' HELICASE"/>
    <property type="match status" value="1"/>
</dbReference>
<dbReference type="GO" id="GO:0005829">
    <property type="term" value="C:cytosol"/>
    <property type="evidence" value="ECO:0007669"/>
    <property type="project" value="TreeGrafter"/>
</dbReference>
<gene>
    <name evidence="8" type="ORF">CLV72_106359</name>
</gene>
<dbReference type="PROSITE" id="PS51198">
    <property type="entry name" value="UVRD_HELICASE_ATP_BIND"/>
    <property type="match status" value="1"/>
</dbReference>
<dbReference type="Proteomes" id="UP000237846">
    <property type="component" value="Unassembled WGS sequence"/>
</dbReference>
<dbReference type="OrthoDB" id="9787585at2"/>
<proteinExistence type="predicted"/>
<evidence type="ECO:0000313" key="9">
    <source>
        <dbReference type="Proteomes" id="UP000237846"/>
    </source>
</evidence>
<name>A0A2T0Q0J7_9ACTN</name>
<keyword evidence="4 5" id="KW-0067">ATP-binding</keyword>
<dbReference type="AlphaFoldDB" id="A0A2T0Q0J7"/>
<protein>
    <submittedName>
        <fullName evidence="8">DNA helicase IV</fullName>
    </submittedName>
</protein>